<dbReference type="GO" id="GO:0042781">
    <property type="term" value="F:3'-tRNA processing endoribonuclease activity"/>
    <property type="evidence" value="ECO:0007669"/>
    <property type="project" value="UniProtKB-UniRule"/>
</dbReference>
<dbReference type="Pfam" id="PF23023">
    <property type="entry name" value="Anti-Pycsar_Apyc1"/>
    <property type="match status" value="1"/>
</dbReference>
<evidence type="ECO:0000256" key="2">
    <source>
        <dbReference type="ARBA" id="ARBA00012477"/>
    </source>
</evidence>
<evidence type="ECO:0000256" key="6">
    <source>
        <dbReference type="ARBA" id="ARBA00022759"/>
    </source>
</evidence>
<keyword evidence="12" id="KW-1185">Reference proteome</keyword>
<dbReference type="PANTHER" id="PTHR46018:SF2">
    <property type="entry name" value="ZINC PHOSPHODIESTERASE ELAC PROTEIN 1"/>
    <property type="match status" value="1"/>
</dbReference>
<evidence type="ECO:0000256" key="7">
    <source>
        <dbReference type="ARBA" id="ARBA00022801"/>
    </source>
</evidence>
<evidence type="ECO:0000313" key="11">
    <source>
        <dbReference type="EMBL" id="MCP0886805.1"/>
    </source>
</evidence>
<feature type="active site" description="Proton acceptor" evidence="10">
    <location>
        <position position="67"/>
    </location>
</feature>
<dbReference type="InterPro" id="IPR036866">
    <property type="entry name" value="RibonucZ/Hydroxyglut_hydro"/>
</dbReference>
<proteinExistence type="inferred from homology"/>
<evidence type="ECO:0000313" key="12">
    <source>
        <dbReference type="Proteomes" id="UP001139006"/>
    </source>
</evidence>
<dbReference type="GO" id="GO:0008270">
    <property type="term" value="F:zinc ion binding"/>
    <property type="evidence" value="ECO:0007669"/>
    <property type="project" value="UniProtKB-UniRule"/>
</dbReference>
<evidence type="ECO:0000256" key="10">
    <source>
        <dbReference type="HAMAP-Rule" id="MF_01818"/>
    </source>
</evidence>
<evidence type="ECO:0000256" key="5">
    <source>
        <dbReference type="ARBA" id="ARBA00022723"/>
    </source>
</evidence>
<dbReference type="FunFam" id="3.60.15.10:FF:000002">
    <property type="entry name" value="Ribonuclease Z"/>
    <property type="match status" value="1"/>
</dbReference>
<dbReference type="EMBL" id="JAIULA010000008">
    <property type="protein sequence ID" value="MCP0886805.1"/>
    <property type="molecule type" value="Genomic_DNA"/>
</dbReference>
<dbReference type="GO" id="GO:0042802">
    <property type="term" value="F:identical protein binding"/>
    <property type="evidence" value="ECO:0007669"/>
    <property type="project" value="UniProtKB-ARBA"/>
</dbReference>
<feature type="binding site" evidence="10">
    <location>
        <position position="214"/>
    </location>
    <ligand>
        <name>Zn(2+)</name>
        <dbReference type="ChEBI" id="CHEBI:29105"/>
        <label>2</label>
        <note>catalytic</note>
    </ligand>
</feature>
<keyword evidence="8 10" id="KW-0862">Zinc</keyword>
<keyword evidence="6 10" id="KW-0255">Endonuclease</keyword>
<dbReference type="SUPFAM" id="SSF56281">
    <property type="entry name" value="Metallo-hydrolase/oxidoreductase"/>
    <property type="match status" value="1"/>
</dbReference>
<comment type="catalytic activity">
    <reaction evidence="10">
        <text>Endonucleolytic cleavage of RNA, removing extra 3' nucleotides from tRNA precursor, generating 3' termini of tRNAs. A 3'-hydroxy group is left at the tRNA terminus and a 5'-phosphoryl group is left at the trailer molecule.</text>
        <dbReference type="EC" id="3.1.26.11"/>
    </reaction>
</comment>
<comment type="subunit">
    <text evidence="1 10">Homodimer.</text>
</comment>
<dbReference type="AlphaFoldDB" id="A0A9X2FK30"/>
<dbReference type="NCBIfam" id="NF000801">
    <property type="entry name" value="PRK00055.1-3"/>
    <property type="match status" value="1"/>
</dbReference>
<feature type="binding site" evidence="10">
    <location>
        <position position="272"/>
    </location>
    <ligand>
        <name>Zn(2+)</name>
        <dbReference type="ChEBI" id="CHEBI:29105"/>
        <label>2</label>
        <note>catalytic</note>
    </ligand>
</feature>
<dbReference type="HAMAP" id="MF_01818">
    <property type="entry name" value="RNase_Z_BN"/>
    <property type="match status" value="1"/>
</dbReference>
<reference evidence="11 12" key="1">
    <citation type="journal article" date="2023" name="Int. J. Syst. Evol. Microbiol.">
        <title>Ligilactobacillus ubinensis sp. nov., a novel species isolated from the wild ferment of a durian fruit (Durio zibethinus).</title>
        <authorList>
            <person name="Heng Y.C."/>
            <person name="Menon N."/>
            <person name="Chen B."/>
            <person name="Loo B.Z.L."/>
            <person name="Wong G.W.J."/>
            <person name="Lim A.C.H."/>
            <person name="Silvaraju S."/>
            <person name="Kittelmann S."/>
        </authorList>
    </citation>
    <scope>NUCLEOTIDE SEQUENCE [LARGE SCALE GENOMIC DNA]</scope>
    <source>
        <strain evidence="11 12">WILCCON 0076</strain>
    </source>
</reference>
<dbReference type="CDD" id="cd07717">
    <property type="entry name" value="RNaseZ_ZiPD-like_MBL-fold"/>
    <property type="match status" value="1"/>
</dbReference>
<feature type="binding site" evidence="10">
    <location>
        <position position="68"/>
    </location>
    <ligand>
        <name>Zn(2+)</name>
        <dbReference type="ChEBI" id="CHEBI:29105"/>
        <label>2</label>
        <note>catalytic</note>
    </ligand>
</feature>
<evidence type="ECO:0000256" key="3">
    <source>
        <dbReference type="ARBA" id="ARBA00022694"/>
    </source>
</evidence>
<keyword evidence="5 10" id="KW-0479">Metal-binding</keyword>
<accession>A0A9X2FK30</accession>
<feature type="binding site" evidence="10">
    <location>
        <position position="214"/>
    </location>
    <ligand>
        <name>Zn(2+)</name>
        <dbReference type="ChEBI" id="CHEBI:29105"/>
        <label>1</label>
        <note>catalytic</note>
    </ligand>
</feature>
<comment type="cofactor">
    <cofactor evidence="10">
        <name>Zn(2+)</name>
        <dbReference type="ChEBI" id="CHEBI:29105"/>
    </cofactor>
    <text evidence="10">Binds 2 Zn(2+) ions.</text>
</comment>
<evidence type="ECO:0000256" key="1">
    <source>
        <dbReference type="ARBA" id="ARBA00011738"/>
    </source>
</evidence>
<keyword evidence="4 10" id="KW-0540">Nuclease</keyword>
<dbReference type="Proteomes" id="UP001139006">
    <property type="component" value="Unassembled WGS sequence"/>
</dbReference>
<evidence type="ECO:0000256" key="8">
    <source>
        <dbReference type="ARBA" id="ARBA00022833"/>
    </source>
</evidence>
<dbReference type="EC" id="3.1.26.11" evidence="2 10"/>
<comment type="caution">
    <text evidence="11">The sequence shown here is derived from an EMBL/GenBank/DDBJ whole genome shotgun (WGS) entry which is preliminary data.</text>
</comment>
<dbReference type="PANTHER" id="PTHR46018">
    <property type="entry name" value="ZINC PHOSPHODIESTERASE ELAC PROTEIN 1"/>
    <property type="match status" value="1"/>
</dbReference>
<sequence>MELEFLGTGAGSPAKFRNVTAIALKLLDEINSIWLFDVGEGTQHQILRTNIKPRKIDRIFITHLHGDHLFGLPGFLSSRSFQGGDKTGPLTIYGPKGISEFVKTSLRISQSKLSYKINFVELEDEGIIFENQRFVVSFKYLDHRIQSVGYRIVEKDYPGELLVDKLHEKGIAAGPIYGKIKSGASVTLPDGRVIDGKDYIGTPKKGRIVTILGDTRQTPNILDLAYNADVLVHESTFGKGESKLARNYYHSTSVQAANVANKAKVRTLLLTHISARYVGSLVNKLESDARNVFANTKVVRDFDTFEVKFVNKHEDE</sequence>
<dbReference type="InterPro" id="IPR013471">
    <property type="entry name" value="RNase_Z/BN"/>
</dbReference>
<organism evidence="11 12">
    <name type="scientific">Ligilactobacillus ubinensis</name>
    <dbReference type="NCBI Taxonomy" id="2876789"/>
    <lineage>
        <taxon>Bacteria</taxon>
        <taxon>Bacillati</taxon>
        <taxon>Bacillota</taxon>
        <taxon>Bacilli</taxon>
        <taxon>Lactobacillales</taxon>
        <taxon>Lactobacillaceae</taxon>
        <taxon>Ligilactobacillus</taxon>
    </lineage>
</organism>
<evidence type="ECO:0000256" key="4">
    <source>
        <dbReference type="ARBA" id="ARBA00022722"/>
    </source>
</evidence>
<keyword evidence="7 10" id="KW-0378">Hydrolase</keyword>
<comment type="similarity">
    <text evidence="10">Belongs to the RNase Z family.</text>
</comment>
<feature type="binding site" evidence="10">
    <location>
        <position position="143"/>
    </location>
    <ligand>
        <name>Zn(2+)</name>
        <dbReference type="ChEBI" id="CHEBI:29105"/>
        <label>1</label>
        <note>catalytic</note>
    </ligand>
</feature>
<feature type="binding site" evidence="10">
    <location>
        <position position="63"/>
    </location>
    <ligand>
        <name>Zn(2+)</name>
        <dbReference type="ChEBI" id="CHEBI:29105"/>
        <label>1</label>
        <note>catalytic</note>
    </ligand>
</feature>
<dbReference type="RefSeq" id="WP_253360183.1">
    <property type="nucleotide sequence ID" value="NZ_JAIULA010000008.1"/>
</dbReference>
<gene>
    <name evidence="10 11" type="primary">rnz</name>
    <name evidence="11" type="ORF">LB941_05565</name>
</gene>
<protein>
    <recommendedName>
        <fullName evidence="2 10">Ribonuclease Z</fullName>
        <shortName evidence="10">RNase Z</shortName>
        <ecNumber evidence="2 10">3.1.26.11</ecNumber>
    </recommendedName>
    <alternativeName>
        <fullName evidence="10">tRNA 3 endonuclease</fullName>
    </alternativeName>
    <alternativeName>
        <fullName evidence="10">tRNase Z</fullName>
    </alternativeName>
</protein>
<feature type="binding site" evidence="10">
    <location>
        <position position="65"/>
    </location>
    <ligand>
        <name>Zn(2+)</name>
        <dbReference type="ChEBI" id="CHEBI:29105"/>
        <label>1</label>
        <note>catalytic</note>
    </ligand>
</feature>
<feature type="binding site" evidence="10">
    <location>
        <position position="67"/>
    </location>
    <ligand>
        <name>Zn(2+)</name>
        <dbReference type="ChEBI" id="CHEBI:29105"/>
        <label>2</label>
        <note>catalytic</note>
    </ligand>
</feature>
<comment type="function">
    <text evidence="9 10">Zinc phosphodiesterase, which displays some tRNA 3'-processing endonuclease activity. Probably involved in tRNA maturation, by removing a 3'-trailer from precursor tRNA.</text>
</comment>
<keyword evidence="3 10" id="KW-0819">tRNA processing</keyword>
<dbReference type="NCBIfam" id="TIGR02651">
    <property type="entry name" value="RNase_Z"/>
    <property type="match status" value="1"/>
</dbReference>
<name>A0A9X2FK30_9LACO</name>
<dbReference type="Gene3D" id="3.60.15.10">
    <property type="entry name" value="Ribonuclease Z/Hydroxyacylglutathione hydrolase-like"/>
    <property type="match status" value="1"/>
</dbReference>
<evidence type="ECO:0000256" key="9">
    <source>
        <dbReference type="ARBA" id="ARBA00057812"/>
    </source>
</evidence>